<dbReference type="RefSeq" id="WP_048171545.1">
    <property type="nucleotide sequence ID" value="NZ_CP009506.1"/>
</dbReference>
<proteinExistence type="inferred from homology"/>
<evidence type="ECO:0000313" key="14">
    <source>
        <dbReference type="Proteomes" id="UP000033111"/>
    </source>
</evidence>
<gene>
    <name evidence="13" type="ORF">MSSIT_1551</name>
</gene>
<reference evidence="13 14" key="1">
    <citation type="submission" date="2014-07" db="EMBL/GenBank/DDBJ databases">
        <title>Methanogenic archaea and the global carbon cycle.</title>
        <authorList>
            <person name="Henriksen J.R."/>
            <person name="Luke J."/>
            <person name="Reinhart S."/>
            <person name="Benedict M.N."/>
            <person name="Youngblut N.D."/>
            <person name="Metcalf M.E."/>
            <person name="Whitaker R.J."/>
            <person name="Metcalf W.W."/>
        </authorList>
    </citation>
    <scope>NUCLEOTIDE SEQUENCE [LARGE SCALE GENOMIC DNA]</scope>
    <source>
        <strain evidence="13 14">T4/M</strain>
    </source>
</reference>
<dbReference type="Proteomes" id="UP000033111">
    <property type="component" value="Chromosome"/>
</dbReference>
<keyword evidence="7 12" id="KW-0812">Transmembrane</keyword>
<dbReference type="PIRSF" id="PIRSF006247">
    <property type="entry name" value="TrkH"/>
    <property type="match status" value="1"/>
</dbReference>
<feature type="transmembrane region" description="Helical" evidence="12">
    <location>
        <begin position="67"/>
        <end position="87"/>
    </location>
</feature>
<dbReference type="PANTHER" id="PTHR32024:SF2">
    <property type="entry name" value="TRK SYSTEM POTASSIUM UPTAKE PROTEIN TRKG-RELATED"/>
    <property type="match status" value="1"/>
</dbReference>
<evidence type="ECO:0000313" key="13">
    <source>
        <dbReference type="EMBL" id="AKB28270.1"/>
    </source>
</evidence>
<keyword evidence="5" id="KW-0997">Cell inner membrane</keyword>
<evidence type="ECO:0000256" key="4">
    <source>
        <dbReference type="ARBA" id="ARBA00022475"/>
    </source>
</evidence>
<feature type="transmembrane region" description="Helical" evidence="12">
    <location>
        <begin position="326"/>
        <end position="348"/>
    </location>
</feature>
<evidence type="ECO:0000256" key="12">
    <source>
        <dbReference type="SAM" id="Phobius"/>
    </source>
</evidence>
<keyword evidence="9 12" id="KW-1133">Transmembrane helix</keyword>
<feature type="transmembrane region" description="Helical" evidence="12">
    <location>
        <begin position="449"/>
        <end position="470"/>
    </location>
</feature>
<evidence type="ECO:0000256" key="8">
    <source>
        <dbReference type="ARBA" id="ARBA00022958"/>
    </source>
</evidence>
<sequence>MNIKIVFYVLGGLLRLLGLLMIVPLGVAYYYGESLTPFLVSIVITVLTGLILLSYKTDEEWMRKEGFAIVALGWLAVAVFGAIPFMLDGISPLNSLFESMSAFTTTGSTILTNIDSHPKGILFWRSMMQWLGGMGIIVLFIAVLPKLGVAGRQLFRAEAPGPTEDKLKPRIRETAKILWMVYFVISFAEVVALLLAGLSLYDAITHTFTTMACGGFSPYGASIEAFGSPLVEYIITFFMFVSGANFALHYRAIYVDKDFLLKDDEFRFYTALTLAATGLLTLLLYRDINTGFFDSFRLSIFQVVSIMTTTGFATTDFNLWSDSAKMVLLLVMFVGGCAGSTGGGIKVVRILMLLRHGRVELFKSLHPRAIRGVKFNNKNVPDEVINSIFSFVVIYLFIFMSSALILAVLGMDIITSTTASIATLGNIGPGLNVVGPMGTFDPIPPLGKLILIANMWIGRLEVYTVIVLFTPEFWNK</sequence>
<dbReference type="GeneID" id="24860380"/>
<keyword evidence="6" id="KW-0633">Potassium transport</keyword>
<dbReference type="NCBIfam" id="TIGR00933">
    <property type="entry name" value="2a38"/>
    <property type="match status" value="1"/>
</dbReference>
<evidence type="ECO:0000256" key="2">
    <source>
        <dbReference type="ARBA" id="ARBA00009137"/>
    </source>
</evidence>
<evidence type="ECO:0000256" key="9">
    <source>
        <dbReference type="ARBA" id="ARBA00022989"/>
    </source>
</evidence>
<organism evidence="13 14">
    <name type="scientific">Methanosarcina siciliae T4/M</name>
    <dbReference type="NCBI Taxonomy" id="1434120"/>
    <lineage>
        <taxon>Archaea</taxon>
        <taxon>Methanobacteriati</taxon>
        <taxon>Methanobacteriota</taxon>
        <taxon>Stenosarchaea group</taxon>
        <taxon>Methanomicrobia</taxon>
        <taxon>Methanosarcinales</taxon>
        <taxon>Methanosarcinaceae</taxon>
        <taxon>Methanosarcina</taxon>
    </lineage>
</organism>
<dbReference type="PATRIC" id="fig|1434120.4.peg.1989"/>
<dbReference type="AlphaFoldDB" id="A0A0E3P3Z3"/>
<evidence type="ECO:0000256" key="5">
    <source>
        <dbReference type="ARBA" id="ARBA00022519"/>
    </source>
</evidence>
<feature type="transmembrane region" description="Helical" evidence="12">
    <location>
        <begin position="177"/>
        <end position="197"/>
    </location>
</feature>
<dbReference type="KEGG" id="msw:MSSIT_1551"/>
<dbReference type="InterPro" id="IPR003445">
    <property type="entry name" value="Cat_transpt"/>
</dbReference>
<keyword evidence="4" id="KW-1003">Cell membrane</keyword>
<comment type="subcellular location">
    <subcellularLocation>
        <location evidence="1">Cell inner membrane</location>
        <topology evidence="1">Multi-pass membrane protein</topology>
    </subcellularLocation>
</comment>
<dbReference type="GO" id="GO:0005886">
    <property type="term" value="C:plasma membrane"/>
    <property type="evidence" value="ECO:0007669"/>
    <property type="project" value="UniProtKB-SubCell"/>
</dbReference>
<protein>
    <submittedName>
        <fullName evidence="13">Potassium uptake protein TrkH</fullName>
    </submittedName>
</protein>
<keyword evidence="3" id="KW-0813">Transport</keyword>
<evidence type="ECO:0000256" key="11">
    <source>
        <dbReference type="ARBA" id="ARBA00023136"/>
    </source>
</evidence>
<feature type="transmembrane region" description="Helical" evidence="12">
    <location>
        <begin position="37"/>
        <end position="55"/>
    </location>
</feature>
<name>A0A0E3P3Z3_9EURY</name>
<dbReference type="EMBL" id="CP009506">
    <property type="protein sequence ID" value="AKB28270.1"/>
    <property type="molecule type" value="Genomic_DNA"/>
</dbReference>
<evidence type="ECO:0000256" key="6">
    <source>
        <dbReference type="ARBA" id="ARBA00022538"/>
    </source>
</evidence>
<keyword evidence="10" id="KW-0406">Ion transport</keyword>
<keyword evidence="14" id="KW-1185">Reference proteome</keyword>
<keyword evidence="8" id="KW-0630">Potassium</keyword>
<comment type="similarity">
    <text evidence="2">Belongs to the TrkH potassium transport family.</text>
</comment>
<feature type="transmembrane region" description="Helical" evidence="12">
    <location>
        <begin position="7"/>
        <end position="31"/>
    </location>
</feature>
<evidence type="ECO:0000256" key="3">
    <source>
        <dbReference type="ARBA" id="ARBA00022448"/>
    </source>
</evidence>
<feature type="transmembrane region" description="Helical" evidence="12">
    <location>
        <begin position="384"/>
        <end position="409"/>
    </location>
</feature>
<feature type="transmembrane region" description="Helical" evidence="12">
    <location>
        <begin position="233"/>
        <end position="254"/>
    </location>
</feature>
<dbReference type="InterPro" id="IPR004772">
    <property type="entry name" value="TrkH"/>
</dbReference>
<feature type="transmembrane region" description="Helical" evidence="12">
    <location>
        <begin position="127"/>
        <end position="147"/>
    </location>
</feature>
<feature type="transmembrane region" description="Helical" evidence="12">
    <location>
        <begin position="266"/>
        <end position="284"/>
    </location>
</feature>
<accession>A0A0E3P3Z3</accession>
<dbReference type="OrthoDB" id="111943at2157"/>
<dbReference type="GO" id="GO:0015379">
    <property type="term" value="F:potassium:chloride symporter activity"/>
    <property type="evidence" value="ECO:0007669"/>
    <property type="project" value="InterPro"/>
</dbReference>
<dbReference type="HOGENOM" id="CLU_030708_0_2_2"/>
<evidence type="ECO:0000256" key="7">
    <source>
        <dbReference type="ARBA" id="ARBA00022692"/>
    </source>
</evidence>
<dbReference type="PANTHER" id="PTHR32024">
    <property type="entry name" value="TRK SYSTEM POTASSIUM UPTAKE PROTEIN TRKG-RELATED"/>
    <property type="match status" value="1"/>
</dbReference>
<keyword evidence="11 12" id="KW-0472">Membrane</keyword>
<evidence type="ECO:0000256" key="1">
    <source>
        <dbReference type="ARBA" id="ARBA00004429"/>
    </source>
</evidence>
<evidence type="ECO:0000256" key="10">
    <source>
        <dbReference type="ARBA" id="ARBA00023065"/>
    </source>
</evidence>
<dbReference type="Pfam" id="PF02386">
    <property type="entry name" value="TrkH"/>
    <property type="match status" value="1"/>
</dbReference>